<dbReference type="PANTHER" id="PTHR21325">
    <property type="entry name" value="PHOSPHOLIPASE B, PLB1"/>
    <property type="match status" value="1"/>
</dbReference>
<evidence type="ECO:0000256" key="1">
    <source>
        <dbReference type="SAM" id="MobiDB-lite"/>
    </source>
</evidence>
<dbReference type="AlphaFoldDB" id="L8H655"/>
<gene>
    <name evidence="3" type="ORF">ACA1_280270</name>
</gene>
<dbReference type="GeneID" id="14921868"/>
<name>L8H655_ACACF</name>
<evidence type="ECO:0000313" key="4">
    <source>
        <dbReference type="Proteomes" id="UP000011083"/>
    </source>
</evidence>
<dbReference type="VEuPathDB" id="AmoebaDB:ACA1_280270"/>
<feature type="signal peptide" evidence="2">
    <location>
        <begin position="1"/>
        <end position="25"/>
    </location>
</feature>
<feature type="region of interest" description="Disordered" evidence="1">
    <location>
        <begin position="184"/>
        <end position="213"/>
    </location>
</feature>
<dbReference type="PANTHER" id="PTHR21325:SF31">
    <property type="entry name" value="GH22081P-RELATED"/>
    <property type="match status" value="1"/>
</dbReference>
<dbReference type="KEGG" id="acan:ACA1_280270"/>
<dbReference type="GO" id="GO:0006644">
    <property type="term" value="P:phospholipid metabolic process"/>
    <property type="evidence" value="ECO:0007669"/>
    <property type="project" value="TreeGrafter"/>
</dbReference>
<dbReference type="InterPro" id="IPR035547">
    <property type="entry name" value="Phospholipase_B"/>
</dbReference>
<evidence type="ECO:0000313" key="3">
    <source>
        <dbReference type="EMBL" id="ELR20994.1"/>
    </source>
</evidence>
<dbReference type="SUPFAM" id="SSF52266">
    <property type="entry name" value="SGNH hydrolase"/>
    <property type="match status" value="1"/>
</dbReference>
<dbReference type="RefSeq" id="XP_004344737.1">
    <property type="nucleotide sequence ID" value="XM_004344687.1"/>
</dbReference>
<feature type="chain" id="PRO_5003990770" evidence="2">
    <location>
        <begin position="26"/>
        <end position="437"/>
    </location>
</feature>
<dbReference type="InterPro" id="IPR001087">
    <property type="entry name" value="GDSL"/>
</dbReference>
<protein>
    <submittedName>
        <fullName evidence="3">Phospholipase</fullName>
    </submittedName>
</protein>
<proteinExistence type="predicted"/>
<evidence type="ECO:0000256" key="2">
    <source>
        <dbReference type="SAM" id="SignalP"/>
    </source>
</evidence>
<dbReference type="Proteomes" id="UP000011083">
    <property type="component" value="Unassembled WGS sequence"/>
</dbReference>
<dbReference type="STRING" id="1257118.L8H655"/>
<dbReference type="GO" id="GO:0004620">
    <property type="term" value="F:phospholipase activity"/>
    <property type="evidence" value="ECO:0007669"/>
    <property type="project" value="InterPro"/>
</dbReference>
<dbReference type="EMBL" id="KB007908">
    <property type="protein sequence ID" value="ELR20994.1"/>
    <property type="molecule type" value="Genomic_DNA"/>
</dbReference>
<sequence length="437" mass="47904">MQRSSGLVVWVVLVMSLMATTFVCGTNTPEQELEFLRAKVRQFYPRMAPEKAEAFAQAILAIAEKQAFIDLQSTDSVEELDVNFDCKVYWPSFLPPDKAKNLRPADIEVLGALGDRHATEGPLHPFLSTLALTAGFGAKAATVYNLFTDFRGVSYAIGGDKPAEGKLTTLGSILREYNPRIKGLSTGEGDIESAGANSTSPSPEPSSRARTTTHGTFKYLPGQVKNFTKRLRSNLGLIHYHTDWKMVSILIGHNNLCDFCVDPVENGPETFGRLLEESIDLLYAQVPRLFVNLLSPIDVSILSTFSSYGQCGFWHSYLCPCAVAGPDALKALAQAHEGYFREIERIVGLPKYQTRGDFALVLQPFLKDTVIPTKPDGQPDDSYFAPDCFHFSEKSHQAAGVALWNNLISPAQAKQHTWSPGEPIKCPAKGSVLPTSA</sequence>
<keyword evidence="4" id="KW-1185">Reference proteome</keyword>
<dbReference type="OrthoDB" id="10265800at2759"/>
<organism evidence="3 4">
    <name type="scientific">Acanthamoeba castellanii (strain ATCC 30010 / Neff)</name>
    <dbReference type="NCBI Taxonomy" id="1257118"/>
    <lineage>
        <taxon>Eukaryota</taxon>
        <taxon>Amoebozoa</taxon>
        <taxon>Discosea</taxon>
        <taxon>Longamoebia</taxon>
        <taxon>Centramoebida</taxon>
        <taxon>Acanthamoebidae</taxon>
        <taxon>Acanthamoeba</taxon>
    </lineage>
</organism>
<keyword evidence="2" id="KW-0732">Signal</keyword>
<dbReference type="OMA" id="FCDAEHG"/>
<feature type="region of interest" description="Disordered" evidence="1">
    <location>
        <begin position="416"/>
        <end position="437"/>
    </location>
</feature>
<reference evidence="3 4" key="1">
    <citation type="journal article" date="2013" name="Genome Biol.">
        <title>Genome of Acanthamoeba castellanii highlights extensive lateral gene transfer and early evolution of tyrosine kinase signaling.</title>
        <authorList>
            <person name="Clarke M."/>
            <person name="Lohan A.J."/>
            <person name="Liu B."/>
            <person name="Lagkouvardos I."/>
            <person name="Roy S."/>
            <person name="Zafar N."/>
            <person name="Bertelli C."/>
            <person name="Schilde C."/>
            <person name="Kianianmomeni A."/>
            <person name="Burglin T.R."/>
            <person name="Frech C."/>
            <person name="Turcotte B."/>
            <person name="Kopec K.O."/>
            <person name="Synnott J.M."/>
            <person name="Choo C."/>
            <person name="Paponov I."/>
            <person name="Finkler A."/>
            <person name="Soon Heng Tan C."/>
            <person name="Hutchins A.P."/>
            <person name="Weinmeier T."/>
            <person name="Rattei T."/>
            <person name="Chu J.S."/>
            <person name="Gimenez G."/>
            <person name="Irimia M."/>
            <person name="Rigden D.J."/>
            <person name="Fitzpatrick D.A."/>
            <person name="Lorenzo-Morales J."/>
            <person name="Bateman A."/>
            <person name="Chiu C.H."/>
            <person name="Tang P."/>
            <person name="Hegemann P."/>
            <person name="Fromm H."/>
            <person name="Raoult D."/>
            <person name="Greub G."/>
            <person name="Miranda-Saavedra D."/>
            <person name="Chen N."/>
            <person name="Nash P."/>
            <person name="Ginger M.L."/>
            <person name="Horn M."/>
            <person name="Schaap P."/>
            <person name="Caler L."/>
            <person name="Loftus B."/>
        </authorList>
    </citation>
    <scope>NUCLEOTIDE SEQUENCE [LARGE SCALE GENOMIC DNA]</scope>
    <source>
        <strain evidence="3 4">Neff</strain>
    </source>
</reference>
<dbReference type="CDD" id="cd01824">
    <property type="entry name" value="Phospholipase_B_like"/>
    <property type="match status" value="1"/>
</dbReference>
<accession>L8H655</accession>
<dbReference type="Pfam" id="PF00657">
    <property type="entry name" value="Lipase_GDSL"/>
    <property type="match status" value="1"/>
</dbReference>
<dbReference type="InterPro" id="IPR038885">
    <property type="entry name" value="PLB1"/>
</dbReference>